<keyword evidence="4" id="KW-1185">Reference proteome</keyword>
<sequence>MSDTEDTETSSSSSSSSESDSNSSGDEDERAKKLRRIALAKRRAEKRKKKQEADQGAVVNSDAQVITTQPVVFTQGAWVRPDLCGLCFDSLMCYACWCTPCARAEVAEMMGGSYAGAFLFCMFFPCFAFCTLCSERDRIRMRFNIPKTDGCCTVMCCNTCVMAQHMYQLRAVRVVPQYPPAFYY</sequence>
<feature type="compositionally biased region" description="Low complexity" evidence="1">
    <location>
        <begin position="9"/>
        <end position="24"/>
    </location>
</feature>
<evidence type="ECO:0000313" key="4">
    <source>
        <dbReference type="Proteomes" id="UP001158576"/>
    </source>
</evidence>
<protein>
    <submittedName>
        <fullName evidence="3">Oidioi.mRNA.OKI2018_I69.chr2.g4801.t1.cds</fullName>
    </submittedName>
</protein>
<dbReference type="EMBL" id="OU015567">
    <property type="protein sequence ID" value="CAG5110392.1"/>
    <property type="molecule type" value="Genomic_DNA"/>
</dbReference>
<evidence type="ECO:0000313" key="3">
    <source>
        <dbReference type="EMBL" id="CAG5110392.1"/>
    </source>
</evidence>
<dbReference type="Proteomes" id="UP001158576">
    <property type="component" value="Chromosome 2"/>
</dbReference>
<name>A0ABN7SYF3_OIKDI</name>
<proteinExistence type="predicted"/>
<accession>A0ABN7SYF3</accession>
<evidence type="ECO:0000256" key="2">
    <source>
        <dbReference type="SAM" id="Phobius"/>
    </source>
</evidence>
<feature type="transmembrane region" description="Helical" evidence="2">
    <location>
        <begin position="114"/>
        <end position="133"/>
    </location>
</feature>
<organism evidence="3 4">
    <name type="scientific">Oikopleura dioica</name>
    <name type="common">Tunicate</name>
    <dbReference type="NCBI Taxonomy" id="34765"/>
    <lineage>
        <taxon>Eukaryota</taxon>
        <taxon>Metazoa</taxon>
        <taxon>Chordata</taxon>
        <taxon>Tunicata</taxon>
        <taxon>Appendicularia</taxon>
        <taxon>Copelata</taxon>
        <taxon>Oikopleuridae</taxon>
        <taxon>Oikopleura</taxon>
    </lineage>
</organism>
<reference evidence="3 4" key="1">
    <citation type="submission" date="2021-04" db="EMBL/GenBank/DDBJ databases">
        <authorList>
            <person name="Bliznina A."/>
        </authorList>
    </citation>
    <scope>NUCLEOTIDE SEQUENCE [LARGE SCALE GENOMIC DNA]</scope>
</reference>
<keyword evidence="2" id="KW-0472">Membrane</keyword>
<keyword evidence="2" id="KW-0812">Transmembrane</keyword>
<evidence type="ECO:0000256" key="1">
    <source>
        <dbReference type="SAM" id="MobiDB-lite"/>
    </source>
</evidence>
<gene>
    <name evidence="3" type="ORF">OKIOD_LOCUS13566</name>
</gene>
<keyword evidence="2" id="KW-1133">Transmembrane helix</keyword>
<feature type="region of interest" description="Disordered" evidence="1">
    <location>
        <begin position="1"/>
        <end position="32"/>
    </location>
</feature>